<accession>A0A0P7AZM4</accession>
<protein>
    <submittedName>
        <fullName evidence="1">Uncharacterized protein</fullName>
    </submittedName>
</protein>
<dbReference type="EMBL" id="LDJX01000003">
    <property type="protein sequence ID" value="KPM32030.1"/>
    <property type="molecule type" value="Genomic_DNA"/>
</dbReference>
<name>A0A0P7AZM4_9FLAO</name>
<gene>
    <name evidence="1" type="ORF">I595_1678</name>
</gene>
<dbReference type="Proteomes" id="UP000050280">
    <property type="component" value="Unassembled WGS sequence"/>
</dbReference>
<organism evidence="1 2">
    <name type="scientific">Croceitalea dokdonensis DOKDO 023</name>
    <dbReference type="NCBI Taxonomy" id="1300341"/>
    <lineage>
        <taxon>Bacteria</taxon>
        <taxon>Pseudomonadati</taxon>
        <taxon>Bacteroidota</taxon>
        <taxon>Flavobacteriia</taxon>
        <taxon>Flavobacteriales</taxon>
        <taxon>Flavobacteriaceae</taxon>
        <taxon>Croceitalea</taxon>
    </lineage>
</organism>
<comment type="caution">
    <text evidence="1">The sequence shown here is derived from an EMBL/GenBank/DDBJ whole genome shotgun (WGS) entry which is preliminary data.</text>
</comment>
<keyword evidence="2" id="KW-1185">Reference proteome</keyword>
<dbReference type="AlphaFoldDB" id="A0A0P7AZM4"/>
<evidence type="ECO:0000313" key="2">
    <source>
        <dbReference type="Proteomes" id="UP000050280"/>
    </source>
</evidence>
<evidence type="ECO:0000313" key="1">
    <source>
        <dbReference type="EMBL" id="KPM32030.1"/>
    </source>
</evidence>
<sequence length="38" mass="4109">MNNLRALGCEQIRYEAIPLLGAAMSATSYPLALTWGLV</sequence>
<reference evidence="1 2" key="1">
    <citation type="submission" date="2015-09" db="EMBL/GenBank/DDBJ databases">
        <title>Genome sequence of the marine flavobacterium Croceitalea dokdonensis DOKDO 023 that contains proton- and sodium-pumping rhodopsins.</title>
        <authorList>
            <person name="Kwon S.-K."/>
            <person name="Lee H.K."/>
            <person name="Kwak M.-J."/>
            <person name="Kim J.F."/>
        </authorList>
    </citation>
    <scope>NUCLEOTIDE SEQUENCE [LARGE SCALE GENOMIC DNA]</scope>
    <source>
        <strain evidence="1 2">DOKDO 023</strain>
    </source>
</reference>
<proteinExistence type="predicted"/>